<dbReference type="InterPro" id="IPR003148">
    <property type="entry name" value="RCK_N"/>
</dbReference>
<dbReference type="PROSITE" id="PS51202">
    <property type="entry name" value="RCK_C"/>
    <property type="match status" value="2"/>
</dbReference>
<evidence type="ECO:0000313" key="9">
    <source>
        <dbReference type="EMBL" id="OAM17258.1"/>
    </source>
</evidence>
<evidence type="ECO:0000256" key="2">
    <source>
        <dbReference type="ARBA" id="ARBA00022448"/>
    </source>
</evidence>
<proteinExistence type="predicted"/>
<dbReference type="GO" id="GO:0015079">
    <property type="term" value="F:potassium ion transmembrane transporter activity"/>
    <property type="evidence" value="ECO:0007669"/>
    <property type="project" value="InterPro"/>
</dbReference>
<dbReference type="Pfam" id="PF02254">
    <property type="entry name" value="TrkA_N"/>
    <property type="match status" value="2"/>
</dbReference>
<dbReference type="Pfam" id="PF02080">
    <property type="entry name" value="TrkA_C"/>
    <property type="match status" value="2"/>
</dbReference>
<feature type="domain" description="RCK N-terminal" evidence="7">
    <location>
        <begin position="1"/>
        <end position="121"/>
    </location>
</feature>
<organism evidence="9 10">
    <name type="scientific">Eikenella corrodens</name>
    <dbReference type="NCBI Taxonomy" id="539"/>
    <lineage>
        <taxon>Bacteria</taxon>
        <taxon>Pseudomonadati</taxon>
        <taxon>Pseudomonadota</taxon>
        <taxon>Betaproteobacteria</taxon>
        <taxon>Neisseriales</taxon>
        <taxon>Neisseriaceae</taxon>
        <taxon>Eikenella</taxon>
    </lineage>
</organism>
<dbReference type="EMBL" id="LXSF01000002">
    <property type="protein sequence ID" value="OAM17258.1"/>
    <property type="molecule type" value="Genomic_DNA"/>
</dbReference>
<keyword evidence="3" id="KW-0633">Potassium transport</keyword>
<dbReference type="PROSITE" id="PS51201">
    <property type="entry name" value="RCK_N"/>
    <property type="match status" value="2"/>
</dbReference>
<evidence type="ECO:0000256" key="3">
    <source>
        <dbReference type="ARBA" id="ARBA00022538"/>
    </source>
</evidence>
<evidence type="ECO:0000256" key="4">
    <source>
        <dbReference type="ARBA" id="ARBA00022958"/>
    </source>
</evidence>
<evidence type="ECO:0000256" key="6">
    <source>
        <dbReference type="ARBA" id="ARBA00023065"/>
    </source>
</evidence>
<evidence type="ECO:0000259" key="7">
    <source>
        <dbReference type="PROSITE" id="PS51201"/>
    </source>
</evidence>
<dbReference type="SUPFAM" id="SSF116726">
    <property type="entry name" value="TrkA C-terminal domain-like"/>
    <property type="match status" value="2"/>
</dbReference>
<keyword evidence="5" id="KW-0520">NAD</keyword>
<comment type="caution">
    <text evidence="9">The sequence shown here is derived from an EMBL/GenBank/DDBJ whole genome shotgun (WGS) entry which is preliminary data.</text>
</comment>
<feature type="domain" description="RCK C-terminal" evidence="8">
    <location>
        <begin position="152"/>
        <end position="238"/>
    </location>
</feature>
<dbReference type="InterPro" id="IPR036291">
    <property type="entry name" value="NAD(P)-bd_dom_sf"/>
</dbReference>
<dbReference type="PRINTS" id="PR00335">
    <property type="entry name" value="KUPTAKETRKA"/>
</dbReference>
<evidence type="ECO:0000313" key="10">
    <source>
        <dbReference type="Proteomes" id="UP000078003"/>
    </source>
</evidence>
<dbReference type="NCBIfam" id="NF007032">
    <property type="entry name" value="PRK09496.1-4"/>
    <property type="match status" value="1"/>
</dbReference>
<feature type="domain" description="RCK C-terminal" evidence="8">
    <location>
        <begin position="378"/>
        <end position="463"/>
    </location>
</feature>
<evidence type="ECO:0000256" key="1">
    <source>
        <dbReference type="ARBA" id="ARBA00017378"/>
    </source>
</evidence>
<name>A0A1A9RG96_EIKCO</name>
<dbReference type="NCBIfam" id="NF007031">
    <property type="entry name" value="PRK09496.1-2"/>
    <property type="match status" value="1"/>
</dbReference>
<dbReference type="FunFam" id="3.40.50.720:FF:000042">
    <property type="entry name" value="Trk system potassium transporter TrkA"/>
    <property type="match status" value="1"/>
</dbReference>
<keyword evidence="2" id="KW-0813">Transport</keyword>
<dbReference type="Gene3D" id="3.40.50.720">
    <property type="entry name" value="NAD(P)-binding Rossmann-like Domain"/>
    <property type="match status" value="2"/>
</dbReference>
<evidence type="ECO:0000259" key="8">
    <source>
        <dbReference type="PROSITE" id="PS51202"/>
    </source>
</evidence>
<accession>A0A1A9RG96</accession>
<dbReference type="PANTHER" id="PTHR43833:SF5">
    <property type="entry name" value="TRK SYSTEM POTASSIUM UPTAKE PROTEIN TRKA"/>
    <property type="match status" value="1"/>
</dbReference>
<feature type="domain" description="RCK N-terminal" evidence="7">
    <location>
        <begin position="242"/>
        <end position="358"/>
    </location>
</feature>
<dbReference type="RefSeq" id="WP_064084273.1">
    <property type="nucleotide sequence ID" value="NZ_LXSF01000002.1"/>
</dbReference>
<dbReference type="NCBIfam" id="NF007030">
    <property type="entry name" value="PRK09496.1-1"/>
    <property type="match status" value="1"/>
</dbReference>
<dbReference type="InterPro" id="IPR006036">
    <property type="entry name" value="K_uptake_TrkA"/>
</dbReference>
<gene>
    <name evidence="9" type="ORF">A7P85_02590</name>
</gene>
<dbReference type="InterPro" id="IPR036721">
    <property type="entry name" value="RCK_C_sf"/>
</dbReference>
<dbReference type="NCBIfam" id="NF007039">
    <property type="entry name" value="PRK09496.3-2"/>
    <property type="match status" value="1"/>
</dbReference>
<dbReference type="InterPro" id="IPR006037">
    <property type="entry name" value="RCK_C"/>
</dbReference>
<protein>
    <recommendedName>
        <fullName evidence="1">Trk system potassium uptake protein TrkA</fullName>
    </recommendedName>
</protein>
<dbReference type="AlphaFoldDB" id="A0A1A9RG96"/>
<reference evidence="10" key="1">
    <citation type="submission" date="2016-05" db="EMBL/GenBank/DDBJ databases">
        <title>Draft genome of Corynebacterium afermentans subsp. afermentans LCDC 88199T.</title>
        <authorList>
            <person name="Bernier A.-M."/>
            <person name="Bernard K."/>
        </authorList>
    </citation>
    <scope>NUCLEOTIDE SEQUENCE [LARGE SCALE GENOMIC DNA]</scope>
    <source>
        <strain evidence="10">NML01-0328</strain>
    </source>
</reference>
<dbReference type="PANTHER" id="PTHR43833">
    <property type="entry name" value="POTASSIUM CHANNEL PROTEIN 2-RELATED-RELATED"/>
    <property type="match status" value="1"/>
</dbReference>
<sequence length="469" mass="51249">MKILILGSGQVGTAVAQNLVEIPNHDVTIIDNDPEALRNIGSKLDVQTLLGNGSSPAVMAEGGAYDTDLLLALTRHDETNLAACKLASSLFNIPNRIARVRLSDYLEFTGPDAEEDNDGRGTLDLFGVSESICPEQLVTERLADLLCHPSALQVLTFAEDKVRMLVVRAQSGGRLLGQPIHTIHEHLPEGTDCQICAIYRNNKLIMPTPQTVIQQGDEVFVAAATSQVAEVLRELRPQQQPTRRVMIAGGGQIGFRLSRQLEDRFDVKIIEINEKRAEWLSENLNSALVLHGSAADESLLEGEYIDEIDVFCALTNDDENNIMAGMLAKSLGAKRVIAIVNRSSYVDLLQGNTIDIAVSPHLVTIGSILAHIRRGDVEAVHPLRGGNSEAIEIVVHGDKDTSKLVGRRVSAVRWPNGCHVAAVVRDDEVFMGHQDVQLADGDHIILFVARRRVVSELEKLIQVRMGFFG</sequence>
<dbReference type="GO" id="GO:0005886">
    <property type="term" value="C:plasma membrane"/>
    <property type="evidence" value="ECO:0007669"/>
    <property type="project" value="InterPro"/>
</dbReference>
<evidence type="ECO:0000256" key="5">
    <source>
        <dbReference type="ARBA" id="ARBA00023027"/>
    </source>
</evidence>
<keyword evidence="4" id="KW-0630">Potassium</keyword>
<dbReference type="Gene3D" id="3.30.70.1450">
    <property type="entry name" value="Regulator of K+ conductance, C-terminal domain"/>
    <property type="match status" value="2"/>
</dbReference>
<keyword evidence="6" id="KW-0406">Ion transport</keyword>
<dbReference type="SUPFAM" id="SSF51735">
    <property type="entry name" value="NAD(P)-binding Rossmann-fold domains"/>
    <property type="match status" value="2"/>
</dbReference>
<dbReference type="InterPro" id="IPR050721">
    <property type="entry name" value="Trk_Ktr_HKT_K-transport"/>
</dbReference>
<dbReference type="Proteomes" id="UP000078003">
    <property type="component" value="Unassembled WGS sequence"/>
</dbReference>